<feature type="transmembrane region" description="Helical" evidence="7">
    <location>
        <begin position="36"/>
        <end position="59"/>
    </location>
</feature>
<accession>A0A7W8LNC5</accession>
<dbReference type="Gene3D" id="1.20.1510.10">
    <property type="entry name" value="Cation efflux protein transmembrane domain"/>
    <property type="match status" value="1"/>
</dbReference>
<feature type="transmembrane region" description="Helical" evidence="7">
    <location>
        <begin position="12"/>
        <end position="30"/>
    </location>
</feature>
<evidence type="ECO:0000256" key="4">
    <source>
        <dbReference type="ARBA" id="ARBA00022692"/>
    </source>
</evidence>
<proteinExistence type="inferred from homology"/>
<comment type="subcellular location">
    <subcellularLocation>
        <location evidence="1">Membrane</location>
        <topology evidence="1">Multi-pass membrane protein</topology>
    </subcellularLocation>
</comment>
<keyword evidence="5 7" id="KW-1133">Transmembrane helix</keyword>
<dbReference type="InterPro" id="IPR050291">
    <property type="entry name" value="CDF_Transporter"/>
</dbReference>
<keyword evidence="10" id="KW-1185">Reference proteome</keyword>
<feature type="transmembrane region" description="Helical" evidence="7">
    <location>
        <begin position="80"/>
        <end position="101"/>
    </location>
</feature>
<evidence type="ECO:0000313" key="10">
    <source>
        <dbReference type="Proteomes" id="UP000518887"/>
    </source>
</evidence>
<evidence type="ECO:0000256" key="3">
    <source>
        <dbReference type="ARBA" id="ARBA00022448"/>
    </source>
</evidence>
<dbReference type="InterPro" id="IPR027469">
    <property type="entry name" value="Cation_efflux_TMD_sf"/>
</dbReference>
<gene>
    <name evidence="9" type="ORF">HNP76_002714</name>
</gene>
<dbReference type="Gene3D" id="3.30.70.1350">
    <property type="entry name" value="Cation efflux protein, cytoplasmic domain"/>
    <property type="match status" value="1"/>
</dbReference>
<dbReference type="GO" id="GO:0008324">
    <property type="term" value="F:monoatomic cation transmembrane transporter activity"/>
    <property type="evidence" value="ECO:0007669"/>
    <property type="project" value="InterPro"/>
</dbReference>
<evidence type="ECO:0000256" key="7">
    <source>
        <dbReference type="SAM" id="Phobius"/>
    </source>
</evidence>
<keyword evidence="4 7" id="KW-0812">Transmembrane</keyword>
<dbReference type="SUPFAM" id="SSF160240">
    <property type="entry name" value="Cation efflux protein cytoplasmic domain-like"/>
    <property type="match status" value="1"/>
</dbReference>
<dbReference type="InterPro" id="IPR036837">
    <property type="entry name" value="Cation_efflux_CTD_sf"/>
</dbReference>
<dbReference type="FunFam" id="1.20.1510.10:FF:000006">
    <property type="entry name" value="Divalent cation efflux transporter"/>
    <property type="match status" value="1"/>
</dbReference>
<feature type="domain" description="Cation efflux protein transmembrane" evidence="8">
    <location>
        <begin position="14"/>
        <end position="206"/>
    </location>
</feature>
<dbReference type="PANTHER" id="PTHR43840:SF50">
    <property type="entry name" value="MANGANESE EFFLUX SYSTEM PROTEIN MNES"/>
    <property type="match status" value="1"/>
</dbReference>
<dbReference type="Proteomes" id="UP000518887">
    <property type="component" value="Unassembled WGS sequence"/>
</dbReference>
<sequence>MQQNREKTIIRTSILGILANIALAAFKATVGLLSNSIAIILDAVNNLTDALSSVVTIIGMKLASKPADKQHPFGHGRSEYISALVISIIIMYAGLTALIESVKKFFEPTTPDYTPLTLIVVGMAVIVKISLGLYVKSTGKRVNSDSLVASGKDALMDSVIAASTLLAAAVFLIFGFSLEAYLGILISLAIIKAGYETLQETLSKILGERIDAKMAHAIKKTVLTVDPEIRGAYDLVLNNYGPDRHLGSIHIEVPDTWTADKIDTVTRKITREIYLNHNVAMSAVGVYSVNTKRNSAAEIRSNVSKIVHEHKDILQMHGFYINEEEKIMRFDLVVSFDSPNMKTMYNHVIDDVRAAYPDYDIQAQFDFDVSD</sequence>
<organism evidence="9 10">
    <name type="scientific">Treponema ruminis</name>
    <dbReference type="NCBI Taxonomy" id="744515"/>
    <lineage>
        <taxon>Bacteria</taxon>
        <taxon>Pseudomonadati</taxon>
        <taxon>Spirochaetota</taxon>
        <taxon>Spirochaetia</taxon>
        <taxon>Spirochaetales</taxon>
        <taxon>Treponemataceae</taxon>
        <taxon>Treponema</taxon>
    </lineage>
</organism>
<dbReference type="Pfam" id="PF01545">
    <property type="entry name" value="Cation_efflux"/>
    <property type="match status" value="1"/>
</dbReference>
<protein>
    <submittedName>
        <fullName evidence="9">Cation diffusion facilitator family transporter</fullName>
    </submittedName>
</protein>
<feature type="transmembrane region" description="Helical" evidence="7">
    <location>
        <begin position="113"/>
        <end position="135"/>
    </location>
</feature>
<evidence type="ECO:0000256" key="5">
    <source>
        <dbReference type="ARBA" id="ARBA00022989"/>
    </source>
</evidence>
<reference evidence="9 10" key="1">
    <citation type="submission" date="2020-08" db="EMBL/GenBank/DDBJ databases">
        <title>Genomic Encyclopedia of Type Strains, Phase IV (KMG-IV): sequencing the most valuable type-strain genomes for metagenomic binning, comparative biology and taxonomic classification.</title>
        <authorList>
            <person name="Goeker M."/>
        </authorList>
    </citation>
    <scope>NUCLEOTIDE SEQUENCE [LARGE SCALE GENOMIC DNA]</scope>
    <source>
        <strain evidence="9 10">DSM 103462</strain>
    </source>
</reference>
<keyword evidence="3" id="KW-0813">Transport</keyword>
<dbReference type="AlphaFoldDB" id="A0A7W8LNC5"/>
<name>A0A7W8LNC5_9SPIR</name>
<dbReference type="EMBL" id="JACHFQ010000010">
    <property type="protein sequence ID" value="MBB5227315.1"/>
    <property type="molecule type" value="Genomic_DNA"/>
</dbReference>
<dbReference type="SUPFAM" id="SSF161111">
    <property type="entry name" value="Cation efflux protein transmembrane domain-like"/>
    <property type="match status" value="1"/>
</dbReference>
<dbReference type="NCBIfam" id="TIGR01297">
    <property type="entry name" value="CDF"/>
    <property type="match status" value="1"/>
</dbReference>
<evidence type="ECO:0000256" key="1">
    <source>
        <dbReference type="ARBA" id="ARBA00004141"/>
    </source>
</evidence>
<dbReference type="PANTHER" id="PTHR43840">
    <property type="entry name" value="MITOCHONDRIAL METAL TRANSPORTER 1-RELATED"/>
    <property type="match status" value="1"/>
</dbReference>
<evidence type="ECO:0000256" key="2">
    <source>
        <dbReference type="ARBA" id="ARBA00008114"/>
    </source>
</evidence>
<comment type="similarity">
    <text evidence="2">Belongs to the cation diffusion facilitator (CDF) transporter (TC 2.A.4) family.</text>
</comment>
<evidence type="ECO:0000313" key="9">
    <source>
        <dbReference type="EMBL" id="MBB5227315.1"/>
    </source>
</evidence>
<evidence type="ECO:0000256" key="6">
    <source>
        <dbReference type="ARBA" id="ARBA00023136"/>
    </source>
</evidence>
<comment type="caution">
    <text evidence="9">The sequence shown here is derived from an EMBL/GenBank/DDBJ whole genome shotgun (WGS) entry which is preliminary data.</text>
</comment>
<dbReference type="InterPro" id="IPR058533">
    <property type="entry name" value="Cation_efflux_TM"/>
</dbReference>
<dbReference type="GO" id="GO:0016020">
    <property type="term" value="C:membrane"/>
    <property type="evidence" value="ECO:0007669"/>
    <property type="project" value="UniProtKB-SubCell"/>
</dbReference>
<feature type="transmembrane region" description="Helical" evidence="7">
    <location>
        <begin position="155"/>
        <end position="174"/>
    </location>
</feature>
<evidence type="ECO:0000259" key="8">
    <source>
        <dbReference type="Pfam" id="PF01545"/>
    </source>
</evidence>
<dbReference type="RefSeq" id="WP_184661437.1">
    <property type="nucleotide sequence ID" value="NZ_CP031518.1"/>
</dbReference>
<dbReference type="InterPro" id="IPR002524">
    <property type="entry name" value="Cation_efflux"/>
</dbReference>
<keyword evidence="6 7" id="KW-0472">Membrane</keyword>